<gene>
    <name evidence="1" type="ORF">PAXRUDRAFT_249924</name>
    <name evidence="2" type="ORF">PAXRUDRAFT_629474</name>
</gene>
<protein>
    <submittedName>
        <fullName evidence="2">Unplaced genomic scaffold scaffold_562, whole genome shotgun sequence</fullName>
    </submittedName>
</protein>
<dbReference type="EMBL" id="KN825384">
    <property type="protein sequence ID" value="KIK91464.1"/>
    <property type="molecule type" value="Genomic_DNA"/>
</dbReference>
<reference evidence="2" key="3">
    <citation type="submission" date="2015-02" db="EMBL/GenBank/DDBJ databases">
        <title>Evolutionary Origins and Diversification of the Mycorrhizal Mutualists.</title>
        <authorList>
            <consortium name="DOE Joint Genome Institute"/>
            <consortium name="Mycorrhizal Genomics Consortium"/>
            <person name="Kohler A."/>
            <person name="Kuo A."/>
            <person name="Nagy L.G."/>
            <person name="Floudas D."/>
            <person name="Copeland A."/>
            <person name="Barry K.W."/>
            <person name="Cichocki N."/>
            <person name="Veneault-Fourrey C."/>
            <person name="LaButti K."/>
            <person name="Lindquist E.A."/>
            <person name="Lipzen A."/>
            <person name="Lundell T."/>
            <person name="Morin E."/>
            <person name="Murat C."/>
            <person name="Riley R."/>
            <person name="Ohm R."/>
            <person name="Sun H."/>
            <person name="Tunlid A."/>
            <person name="Henrissat B."/>
            <person name="Grigoriev I.V."/>
            <person name="Hibbett D.S."/>
            <person name="Martin F."/>
        </authorList>
    </citation>
    <scope>NUCLEOTIDE SEQUENCE</scope>
    <source>
        <strain evidence="2">Ve08.2h10</strain>
    </source>
</reference>
<reference evidence="2 3" key="1">
    <citation type="submission" date="2014-04" db="EMBL/GenBank/DDBJ databases">
        <authorList>
            <consortium name="DOE Joint Genome Institute"/>
            <person name="Kuo A."/>
            <person name="Kohler A."/>
            <person name="Jargeat P."/>
            <person name="Nagy L.G."/>
            <person name="Floudas D."/>
            <person name="Copeland A."/>
            <person name="Barry K.W."/>
            <person name="Cichocki N."/>
            <person name="Veneault-Fourrey C."/>
            <person name="LaButti K."/>
            <person name="Lindquist E.A."/>
            <person name="Lipzen A."/>
            <person name="Lundell T."/>
            <person name="Morin E."/>
            <person name="Murat C."/>
            <person name="Sun H."/>
            <person name="Tunlid A."/>
            <person name="Henrissat B."/>
            <person name="Grigoriev I.V."/>
            <person name="Hibbett D.S."/>
            <person name="Martin F."/>
            <person name="Nordberg H.P."/>
            <person name="Cantor M.N."/>
            <person name="Hua S.X."/>
        </authorList>
    </citation>
    <scope>NUCLEOTIDE SEQUENCE [LARGE SCALE GENOMIC DNA]</scope>
    <source>
        <strain evidence="2 3">Ve08.2h10</strain>
    </source>
</reference>
<accession>A0A0D0DY71</accession>
<dbReference type="HOGENOM" id="CLU_1678483_0_0_1"/>
<proteinExistence type="predicted"/>
<name>A0A0D0DY71_9AGAM</name>
<evidence type="ECO:0000313" key="3">
    <source>
        <dbReference type="Proteomes" id="UP000054538"/>
    </source>
</evidence>
<evidence type="ECO:0000313" key="1">
    <source>
        <dbReference type="EMBL" id="KIK80095.1"/>
    </source>
</evidence>
<evidence type="ECO:0000313" key="2">
    <source>
        <dbReference type="EMBL" id="KIK91464.1"/>
    </source>
</evidence>
<keyword evidence="3" id="KW-1185">Reference proteome</keyword>
<organism evidence="2 3">
    <name type="scientific">Paxillus rubicundulus Ve08.2h10</name>
    <dbReference type="NCBI Taxonomy" id="930991"/>
    <lineage>
        <taxon>Eukaryota</taxon>
        <taxon>Fungi</taxon>
        <taxon>Dikarya</taxon>
        <taxon>Basidiomycota</taxon>
        <taxon>Agaricomycotina</taxon>
        <taxon>Agaricomycetes</taxon>
        <taxon>Agaricomycetidae</taxon>
        <taxon>Boletales</taxon>
        <taxon>Paxilineae</taxon>
        <taxon>Paxillaceae</taxon>
        <taxon>Paxillus</taxon>
    </lineage>
</organism>
<dbReference type="EMBL" id="KN826103">
    <property type="protein sequence ID" value="KIK80095.1"/>
    <property type="molecule type" value="Genomic_DNA"/>
</dbReference>
<dbReference type="AlphaFoldDB" id="A0A0D0DY71"/>
<reference evidence="3" key="2">
    <citation type="submission" date="2015-01" db="EMBL/GenBank/DDBJ databases">
        <title>Evolutionary Origins and Diversification of the Mycorrhizal Mutualists.</title>
        <authorList>
            <consortium name="DOE Joint Genome Institute"/>
            <consortium name="Mycorrhizal Genomics Consortium"/>
            <person name="Kohler A."/>
            <person name="Kuo A."/>
            <person name="Nagy L.G."/>
            <person name="Floudas D."/>
            <person name="Copeland A."/>
            <person name="Barry K.W."/>
            <person name="Cichocki N."/>
            <person name="Veneault-Fourrey C."/>
            <person name="LaButti K."/>
            <person name="Lindquist E.A."/>
            <person name="Lipzen A."/>
            <person name="Lundell T."/>
            <person name="Morin E."/>
            <person name="Murat C."/>
            <person name="Riley R."/>
            <person name="Ohm R."/>
            <person name="Sun H."/>
            <person name="Tunlid A."/>
            <person name="Henrissat B."/>
            <person name="Grigoriev I.V."/>
            <person name="Hibbett D.S."/>
            <person name="Martin F."/>
        </authorList>
    </citation>
    <scope>NUCLEOTIDE SEQUENCE [LARGE SCALE GENOMIC DNA]</scope>
    <source>
        <strain evidence="3">Ve08.2h10</strain>
    </source>
</reference>
<sequence>MPDGLCHHPCGSTAVSCALQSNIVFGRVKGEANPLYYPEMSLLKMAASLVAPSRTDIYFFSLCSASSCTWTMLASPRSLIDSNCVVFFSPLWARPMSGYEPPRTNYRFVASIIERIEYPHDSTSSASRAAVSRSQVFRSYLLHEIHRTSLITAISST</sequence>
<dbReference type="Proteomes" id="UP000054538">
    <property type="component" value="Unassembled WGS sequence"/>
</dbReference>